<comment type="caution">
    <text evidence="1">The sequence shown here is derived from an EMBL/GenBank/DDBJ whole genome shotgun (WGS) entry which is preliminary data.</text>
</comment>
<protein>
    <submittedName>
        <fullName evidence="1">Uncharacterized protein</fullName>
    </submittedName>
</protein>
<dbReference type="Proteomes" id="UP000230484">
    <property type="component" value="Unassembled WGS sequence"/>
</dbReference>
<evidence type="ECO:0000313" key="1">
    <source>
        <dbReference type="EMBL" id="PJA43148.1"/>
    </source>
</evidence>
<name>A0A2M7XAH6_9BACT</name>
<dbReference type="EMBL" id="PFWW01000001">
    <property type="protein sequence ID" value="PJA43148.1"/>
    <property type="molecule type" value="Genomic_DNA"/>
</dbReference>
<feature type="non-terminal residue" evidence="1">
    <location>
        <position position="1"/>
    </location>
</feature>
<sequence length="74" mass="8061">HVGPPLGDVAKNFVVVFEDGLAGMDFKVNHFGHLLDAVGEVGEVVVQLVLEFEVEVPVEVCGEALQPLLRRSFF</sequence>
<dbReference type="AlphaFoldDB" id="A0A2M7XAH6"/>
<evidence type="ECO:0000313" key="2">
    <source>
        <dbReference type="Proteomes" id="UP000230484"/>
    </source>
</evidence>
<accession>A0A2M7XAH6</accession>
<organism evidence="1 2">
    <name type="scientific">Candidatus Woesebacteria bacterium CG_4_9_14_3_um_filter_39_10</name>
    <dbReference type="NCBI Taxonomy" id="1975056"/>
    <lineage>
        <taxon>Bacteria</taxon>
        <taxon>Candidatus Woeseibacteriota</taxon>
    </lineage>
</organism>
<reference evidence="2" key="1">
    <citation type="submission" date="2017-09" db="EMBL/GenBank/DDBJ databases">
        <title>Depth-based differentiation of microbial function through sediment-hosted aquifers and enrichment of novel symbionts in the deep terrestrial subsurface.</title>
        <authorList>
            <person name="Probst A.J."/>
            <person name="Ladd B."/>
            <person name="Jarett J.K."/>
            <person name="Geller-Mcgrath D.E."/>
            <person name="Sieber C.M.K."/>
            <person name="Emerson J.B."/>
            <person name="Anantharaman K."/>
            <person name="Thomas B.C."/>
            <person name="Malmstrom R."/>
            <person name="Stieglmeier M."/>
            <person name="Klingl A."/>
            <person name="Woyke T."/>
            <person name="Ryan C.M."/>
            <person name="Banfield J.F."/>
        </authorList>
    </citation>
    <scope>NUCLEOTIDE SEQUENCE [LARGE SCALE GENOMIC DNA]</scope>
</reference>
<proteinExistence type="predicted"/>
<gene>
    <name evidence="1" type="ORF">CO176_00005</name>
</gene>